<dbReference type="GO" id="GO:0005737">
    <property type="term" value="C:cytoplasm"/>
    <property type="evidence" value="ECO:0007669"/>
    <property type="project" value="TreeGrafter"/>
</dbReference>
<comment type="cofactor">
    <cofactor evidence="1 11">
        <name>pyridoxal 5'-phosphate</name>
        <dbReference type="ChEBI" id="CHEBI:597326"/>
    </cofactor>
</comment>
<dbReference type="GO" id="GO:0030170">
    <property type="term" value="F:pyridoxal phosphate binding"/>
    <property type="evidence" value="ECO:0007669"/>
    <property type="project" value="InterPro"/>
</dbReference>
<dbReference type="PROSITE" id="PS00392">
    <property type="entry name" value="DDC_GAD_HDC_YDC"/>
    <property type="match status" value="1"/>
</dbReference>
<evidence type="ECO:0000256" key="7">
    <source>
        <dbReference type="ARBA" id="ARBA00023239"/>
    </source>
</evidence>
<accession>A0A6A0H4I1</accession>
<dbReference type="Proteomes" id="UP000711488">
    <property type="component" value="Unassembled WGS sequence"/>
</dbReference>
<evidence type="ECO:0000256" key="8">
    <source>
        <dbReference type="ARBA" id="ARBA00038886"/>
    </source>
</evidence>
<dbReference type="SUPFAM" id="SSF53383">
    <property type="entry name" value="PLP-dependent transferases"/>
    <property type="match status" value="1"/>
</dbReference>
<dbReference type="InterPro" id="IPR002129">
    <property type="entry name" value="PyrdxlP-dep_de-COase"/>
</dbReference>
<keyword evidence="5" id="KW-0210">Decarboxylase</keyword>
<gene>
    <name evidence="12" type="ORF">HAZT_HAZT004085</name>
</gene>
<protein>
    <recommendedName>
        <fullName evidence="9">Aromatic-L-amino-acid decarboxylase</fullName>
        <ecNumber evidence="8">4.1.1.28</ecNumber>
    </recommendedName>
    <alternativeName>
        <fullName evidence="10">DOPA decarboxylase</fullName>
    </alternativeName>
</protein>
<comment type="subunit">
    <text evidence="3">Homodimer.</text>
</comment>
<evidence type="ECO:0000256" key="11">
    <source>
        <dbReference type="RuleBase" id="RU000382"/>
    </source>
</evidence>
<proteinExistence type="inferred from homology"/>
<evidence type="ECO:0000256" key="6">
    <source>
        <dbReference type="ARBA" id="ARBA00022898"/>
    </source>
</evidence>
<keyword evidence="7 11" id="KW-0456">Lyase</keyword>
<keyword evidence="4" id="KW-0127">Catecholamine biosynthesis</keyword>
<dbReference type="Gene3D" id="3.40.640.10">
    <property type="entry name" value="Type I PLP-dependent aspartate aminotransferase-like (Major domain)"/>
    <property type="match status" value="1"/>
</dbReference>
<evidence type="ECO:0000256" key="10">
    <source>
        <dbReference type="ARBA" id="ARBA00041275"/>
    </source>
</evidence>
<evidence type="ECO:0000256" key="1">
    <source>
        <dbReference type="ARBA" id="ARBA00001933"/>
    </source>
</evidence>
<dbReference type="Pfam" id="PF00282">
    <property type="entry name" value="Pyridoxal_deC"/>
    <property type="match status" value="1"/>
</dbReference>
<dbReference type="Gene3D" id="3.90.1150.10">
    <property type="entry name" value="Aspartate Aminotransferase, domain 1"/>
    <property type="match status" value="2"/>
</dbReference>
<reference evidence="12" key="1">
    <citation type="submission" date="2014-08" db="EMBL/GenBank/DDBJ databases">
        <authorList>
            <person name="Murali S."/>
            <person name="Richards S."/>
            <person name="Bandaranaike D."/>
            <person name="Bellair M."/>
            <person name="Blankenburg K."/>
            <person name="Chao H."/>
            <person name="Dinh H."/>
            <person name="Doddapaneni H."/>
            <person name="Dugan-Rocha S."/>
            <person name="Elkadiri S."/>
            <person name="Gnanaolivu R."/>
            <person name="Hughes D."/>
            <person name="Lee S."/>
            <person name="Li M."/>
            <person name="Ming W."/>
            <person name="Munidasa M."/>
            <person name="Muniz J."/>
            <person name="Nguyen L."/>
            <person name="Osuji N."/>
            <person name="Pu L.-L."/>
            <person name="Puazo M."/>
            <person name="Skinner E."/>
            <person name="Qu C."/>
            <person name="Quiroz J."/>
            <person name="Raj R."/>
            <person name="Weissenberger G."/>
            <person name="Xin Y."/>
            <person name="Zou X."/>
            <person name="Han Y."/>
            <person name="Worley K."/>
            <person name="Muzny D."/>
            <person name="Gibbs R."/>
        </authorList>
    </citation>
    <scope>NUCLEOTIDE SEQUENCE</scope>
    <source>
        <strain evidence="12">HAZT.00-mixed</strain>
        <tissue evidence="12">Whole organism</tissue>
    </source>
</reference>
<reference evidence="12" key="3">
    <citation type="submission" date="2019-06" db="EMBL/GenBank/DDBJ databases">
        <authorList>
            <person name="Poynton C."/>
            <person name="Hasenbein S."/>
            <person name="Benoit J.B."/>
            <person name="Sepulveda M.S."/>
            <person name="Poelchau M.F."/>
            <person name="Murali S.C."/>
            <person name="Chen S."/>
            <person name="Glastad K.M."/>
            <person name="Werren J.H."/>
            <person name="Vineis J.H."/>
            <person name="Bowen J.L."/>
            <person name="Friedrich M."/>
            <person name="Jones J."/>
            <person name="Robertson H.M."/>
            <person name="Feyereisen R."/>
            <person name="Mechler-Hickson A."/>
            <person name="Mathers N."/>
            <person name="Lee C.E."/>
            <person name="Colbourne J.K."/>
            <person name="Biales A."/>
            <person name="Johnston J.S."/>
            <person name="Wellborn G.A."/>
            <person name="Rosendale A.J."/>
            <person name="Cridge A.G."/>
            <person name="Munoz-Torres M.C."/>
            <person name="Bain P.A."/>
            <person name="Manny A.R."/>
            <person name="Major K.M."/>
            <person name="Lambert F.N."/>
            <person name="Vulpe C.D."/>
            <person name="Tuck P."/>
            <person name="Blalock B.J."/>
            <person name="Lin Y.-Y."/>
            <person name="Smith M.E."/>
            <person name="Ochoa-Acuna H."/>
            <person name="Chen M.-J.M."/>
            <person name="Childers C.P."/>
            <person name="Qu J."/>
            <person name="Dugan S."/>
            <person name="Lee S.L."/>
            <person name="Chao H."/>
            <person name="Dinh H."/>
            <person name="Han Y."/>
            <person name="Doddapaneni H."/>
            <person name="Worley K.C."/>
            <person name="Muzny D.M."/>
            <person name="Gibbs R.A."/>
            <person name="Richards S."/>
        </authorList>
    </citation>
    <scope>NUCLEOTIDE SEQUENCE</scope>
    <source>
        <strain evidence="12">HAZT.00-mixed</strain>
        <tissue evidence="12">Whole organism</tissue>
    </source>
</reference>
<comment type="caution">
    <text evidence="12">The sequence shown here is derived from an EMBL/GenBank/DDBJ whole genome shotgun (WGS) entry which is preliminary data.</text>
</comment>
<evidence type="ECO:0000256" key="3">
    <source>
        <dbReference type="ARBA" id="ARBA00011738"/>
    </source>
</evidence>
<keyword evidence="6 11" id="KW-0663">Pyridoxal phosphate</keyword>
<dbReference type="InterPro" id="IPR015422">
    <property type="entry name" value="PyrdxlP-dep_Trfase_small"/>
</dbReference>
<evidence type="ECO:0000256" key="2">
    <source>
        <dbReference type="ARBA" id="ARBA00009533"/>
    </source>
</evidence>
<evidence type="ECO:0000256" key="5">
    <source>
        <dbReference type="ARBA" id="ARBA00022793"/>
    </source>
</evidence>
<dbReference type="InterPro" id="IPR010977">
    <property type="entry name" value="Aromatic_deC"/>
</dbReference>
<organism evidence="12">
    <name type="scientific">Hyalella azteca</name>
    <name type="common">Amphipod</name>
    <dbReference type="NCBI Taxonomy" id="294128"/>
    <lineage>
        <taxon>Eukaryota</taxon>
        <taxon>Metazoa</taxon>
        <taxon>Ecdysozoa</taxon>
        <taxon>Arthropoda</taxon>
        <taxon>Crustacea</taxon>
        <taxon>Multicrustacea</taxon>
        <taxon>Malacostraca</taxon>
        <taxon>Eumalacostraca</taxon>
        <taxon>Peracarida</taxon>
        <taxon>Amphipoda</taxon>
        <taxon>Senticaudata</taxon>
        <taxon>Talitrida</taxon>
        <taxon>Talitroidea</taxon>
        <taxon>Hyalellidae</taxon>
        <taxon>Hyalella</taxon>
    </lineage>
</organism>
<comment type="similarity">
    <text evidence="2 11">Belongs to the group II decarboxylase family.</text>
</comment>
<dbReference type="PANTHER" id="PTHR11999">
    <property type="entry name" value="GROUP II PYRIDOXAL-5-PHOSPHATE DECARBOXYLASE"/>
    <property type="match status" value="1"/>
</dbReference>
<dbReference type="PANTHER" id="PTHR11999:SF167">
    <property type="entry name" value="AROMATIC-L-AMINO-ACID DECARBOXYLASE"/>
    <property type="match status" value="1"/>
</dbReference>
<dbReference type="EC" id="4.1.1.28" evidence="8"/>
<dbReference type="GO" id="GO:0019752">
    <property type="term" value="P:carboxylic acid metabolic process"/>
    <property type="evidence" value="ECO:0007669"/>
    <property type="project" value="InterPro"/>
</dbReference>
<sequence>MKGVHMADSFNFNPHKWLLVNFDCSTMWVRKSEEIVDAFRVDPIYTYAASTELILTPLITGALKLWFVMRMYGRDGLQRHIRKEVFGQEGTPFGIASTHQVALAAVFEALVLQDSRFETVCPAVLGLVCFRVKTVCPVFETVCPAVLGLVCFRVKVGKLALRVNVIKQTVCQTVCPVCPVFETVCPAVLGLVCFRVKAARDMNALHKRLVQRINKDGDIHPGRFRGAGRPLPQAIERATSALLADEE</sequence>
<evidence type="ECO:0000256" key="9">
    <source>
        <dbReference type="ARBA" id="ARBA00040968"/>
    </source>
</evidence>
<dbReference type="InterPro" id="IPR021115">
    <property type="entry name" value="Pyridoxal-P_BS"/>
</dbReference>
<dbReference type="GO" id="GO:0016831">
    <property type="term" value="F:carboxy-lyase activity"/>
    <property type="evidence" value="ECO:0007669"/>
    <property type="project" value="UniProtKB-KW"/>
</dbReference>
<reference evidence="12" key="2">
    <citation type="journal article" date="2018" name="Environ. Sci. Technol.">
        <title>The Toxicogenome of Hyalella azteca: A Model for Sediment Ecotoxicology and Evolutionary Toxicology.</title>
        <authorList>
            <person name="Poynton H.C."/>
            <person name="Hasenbein S."/>
            <person name="Benoit J.B."/>
            <person name="Sepulveda M.S."/>
            <person name="Poelchau M.F."/>
            <person name="Hughes D.S.T."/>
            <person name="Murali S.C."/>
            <person name="Chen S."/>
            <person name="Glastad K.M."/>
            <person name="Goodisman M.A.D."/>
            <person name="Werren J.H."/>
            <person name="Vineis J.H."/>
            <person name="Bowen J.L."/>
            <person name="Friedrich M."/>
            <person name="Jones J."/>
            <person name="Robertson H.M."/>
            <person name="Feyereisen R."/>
            <person name="Mechler-Hickson A."/>
            <person name="Mathers N."/>
            <person name="Lee C.E."/>
            <person name="Colbourne J.K."/>
            <person name="Biales A."/>
            <person name="Johnston J.S."/>
            <person name="Wellborn G.A."/>
            <person name="Rosendale A.J."/>
            <person name="Cridge A.G."/>
            <person name="Munoz-Torres M.C."/>
            <person name="Bain P.A."/>
            <person name="Manny A.R."/>
            <person name="Major K.M."/>
            <person name="Lambert F.N."/>
            <person name="Vulpe C.D."/>
            <person name="Tuck P."/>
            <person name="Blalock B.J."/>
            <person name="Lin Y.Y."/>
            <person name="Smith M.E."/>
            <person name="Ochoa-Acuna H."/>
            <person name="Chen M.M."/>
            <person name="Childers C.P."/>
            <person name="Qu J."/>
            <person name="Dugan S."/>
            <person name="Lee S.L."/>
            <person name="Chao H."/>
            <person name="Dinh H."/>
            <person name="Han Y."/>
            <person name="Doddapaneni H."/>
            <person name="Worley K.C."/>
            <person name="Muzny D.M."/>
            <person name="Gibbs R.A."/>
            <person name="Richards S."/>
        </authorList>
    </citation>
    <scope>NUCLEOTIDE SEQUENCE</scope>
    <source>
        <strain evidence="12">HAZT.00-mixed</strain>
        <tissue evidence="12">Whole organism</tissue>
    </source>
</reference>
<evidence type="ECO:0000256" key="4">
    <source>
        <dbReference type="ARBA" id="ARBA00022584"/>
    </source>
</evidence>
<dbReference type="AlphaFoldDB" id="A0A6A0H4I1"/>
<evidence type="ECO:0000313" key="12">
    <source>
        <dbReference type="EMBL" id="KAA0198836.1"/>
    </source>
</evidence>
<name>A0A6A0H4I1_HYAAZ</name>
<dbReference type="EMBL" id="JQDR03007276">
    <property type="protein sequence ID" value="KAA0198836.1"/>
    <property type="molecule type" value="Genomic_DNA"/>
</dbReference>
<dbReference type="InterPro" id="IPR015421">
    <property type="entry name" value="PyrdxlP-dep_Trfase_major"/>
</dbReference>
<dbReference type="InterPro" id="IPR015424">
    <property type="entry name" value="PyrdxlP-dep_Trfase"/>
</dbReference>